<dbReference type="PRINTS" id="PR00633">
    <property type="entry name" value="RCCNDNSATION"/>
</dbReference>
<evidence type="ECO:0000313" key="3">
    <source>
        <dbReference type="EMBL" id="RJP17978.1"/>
    </source>
</evidence>
<keyword evidence="1" id="KW-0732">Signal</keyword>
<dbReference type="GO" id="GO:0016788">
    <property type="term" value="F:hydrolase activity, acting on ester bonds"/>
    <property type="evidence" value="ECO:0007669"/>
    <property type="project" value="InterPro"/>
</dbReference>
<organism evidence="3 4">
    <name type="scientific">Abyssobacteria bacterium (strain SURF_5)</name>
    <dbReference type="NCBI Taxonomy" id="2093360"/>
    <lineage>
        <taxon>Bacteria</taxon>
        <taxon>Pseudomonadati</taxon>
        <taxon>Candidatus Hydrogenedentota</taxon>
        <taxon>Candidatus Abyssobacteria</taxon>
    </lineage>
</organism>
<name>A0A3A4N8K5_ABYX5</name>
<dbReference type="InterPro" id="IPR051553">
    <property type="entry name" value="Ran_GTPase-activating"/>
</dbReference>
<dbReference type="InterPro" id="IPR009091">
    <property type="entry name" value="RCC1/BLIP-II"/>
</dbReference>
<reference evidence="3 4" key="1">
    <citation type="journal article" date="2017" name="ISME J.">
        <title>Energy and carbon metabolisms in a deep terrestrial subsurface fluid microbial community.</title>
        <authorList>
            <person name="Momper L."/>
            <person name="Jungbluth S.P."/>
            <person name="Lee M.D."/>
            <person name="Amend J.P."/>
        </authorList>
    </citation>
    <scope>NUCLEOTIDE SEQUENCE [LARGE SCALE GENOMIC DNA]</scope>
    <source>
        <strain evidence="3">SURF_5</strain>
    </source>
</reference>
<protein>
    <recommendedName>
        <fullName evidence="2">GPI inositol-deacylase PGAP1-like alpha/beta domain-containing protein</fullName>
    </recommendedName>
</protein>
<dbReference type="AlphaFoldDB" id="A0A3A4N8K5"/>
<proteinExistence type="predicted"/>
<dbReference type="EMBL" id="QZKU01000107">
    <property type="protein sequence ID" value="RJP17978.1"/>
    <property type="molecule type" value="Genomic_DNA"/>
</dbReference>
<evidence type="ECO:0000256" key="1">
    <source>
        <dbReference type="SAM" id="SignalP"/>
    </source>
</evidence>
<accession>A0A3A4N8K5</accession>
<gene>
    <name evidence="3" type="ORF">C4520_15350</name>
</gene>
<dbReference type="InterPro" id="IPR012908">
    <property type="entry name" value="PGAP1-ab_dom-like"/>
</dbReference>
<dbReference type="PROSITE" id="PS50012">
    <property type="entry name" value="RCC1_3"/>
    <property type="match status" value="7"/>
</dbReference>
<dbReference type="Gene3D" id="3.40.50.1820">
    <property type="entry name" value="alpha/beta hydrolase"/>
    <property type="match status" value="1"/>
</dbReference>
<dbReference type="PROSITE" id="PS00626">
    <property type="entry name" value="RCC1_2"/>
    <property type="match status" value="2"/>
</dbReference>
<evidence type="ECO:0000313" key="4">
    <source>
        <dbReference type="Proteomes" id="UP000265882"/>
    </source>
</evidence>
<dbReference type="SUPFAM" id="SSF53474">
    <property type="entry name" value="alpha/beta-Hydrolases"/>
    <property type="match status" value="1"/>
</dbReference>
<dbReference type="PANTHER" id="PTHR45982:SF1">
    <property type="entry name" value="REGULATOR OF CHROMOSOME CONDENSATION"/>
    <property type="match status" value="1"/>
</dbReference>
<evidence type="ECO:0000259" key="2">
    <source>
        <dbReference type="Pfam" id="PF07819"/>
    </source>
</evidence>
<dbReference type="Pfam" id="PF00415">
    <property type="entry name" value="RCC1"/>
    <property type="match status" value="7"/>
</dbReference>
<dbReference type="InterPro" id="IPR029058">
    <property type="entry name" value="AB_hydrolase_fold"/>
</dbReference>
<dbReference type="InterPro" id="IPR000408">
    <property type="entry name" value="Reg_chr_condens"/>
</dbReference>
<dbReference type="GO" id="GO:0005085">
    <property type="term" value="F:guanyl-nucleotide exchange factor activity"/>
    <property type="evidence" value="ECO:0007669"/>
    <property type="project" value="TreeGrafter"/>
</dbReference>
<feature type="signal peptide" evidence="1">
    <location>
        <begin position="1"/>
        <end position="26"/>
    </location>
</feature>
<sequence length="799" mass="85970">MVRKKSFPSVLLLIVVCLLPALPPHAQTLSGSDLKSKLLQENLKAGNPLTPEQVEKFYRFLIEPKAETREQPSIMVGFYDSAGSATDRTIPLGNRTPLILVHGGGSDIVSDGSLGRPLDDKERWIHYLDAFNADPAFSSLYKVYRFVYDSRSGIDANASDLVAVIDSIQSYPGWETETLDGKQIMVLAHGMGGLIARAAMNKQFSIGGDAGHFFGDHVIKLATLGTPHRGSPLAVPLWVYDSVWRNSGITGTEFNFAYVRHFGFDPYPGEFDLAWDNYDDALPIQDMYNNRSLFAEMADKVGGGRDQHLESINSPYLAALNSTDAYMDRLILYAGESPPEAWVDTLAELMTLYTAGTLTEHHLLGFSAANLSDIIAGDIGEGDIKPYIENDGLAPLQSATFDGELIPDITIYALCDNLILLEPQIIDDVKTKLKDVAPYCFPTPGIHTISAGTRHSLGIKRDGTAWSWGNNLLGQLGDGTTTDRNIPGQVTGLTNVVAVSSGSFFNLALRSDGTVWAWGQNIYGQLGDGTTIEKHTPVQVNVVSNVVAISAGGWHSLALGDDGTVWAWGRNRYGQLGDGTGEDRHTPIRVNSLTDVAAISAGLFFSMALKYDGTVWATGYNDSGQLGDGTSTHRYAPVQVTGLNNVAAIYTGGGFSHALKCDGTIWAWGSNFYGQLGDGSTIDRFTPVPVSALSNVATISAGHCHCFALKNDGTVWAWGSNEYGQLADGTVIDRSTPVLLSIEDVSEPAGGEKHSLALKNDGTLWAWGGNTYGQLGNGTTIGTGFPVEVVDFDVIEEIP</sequence>
<dbReference type="Pfam" id="PF07819">
    <property type="entry name" value="PGAP1"/>
    <property type="match status" value="1"/>
</dbReference>
<feature type="chain" id="PRO_5017364030" description="GPI inositol-deacylase PGAP1-like alpha/beta domain-containing protein" evidence="1">
    <location>
        <begin position="27"/>
        <end position="799"/>
    </location>
</feature>
<dbReference type="GO" id="GO:0005737">
    <property type="term" value="C:cytoplasm"/>
    <property type="evidence" value="ECO:0007669"/>
    <property type="project" value="TreeGrafter"/>
</dbReference>
<feature type="domain" description="GPI inositol-deacylase PGAP1-like alpha/beta" evidence="2">
    <location>
        <begin position="164"/>
        <end position="235"/>
    </location>
</feature>
<dbReference type="SUPFAM" id="SSF50985">
    <property type="entry name" value="RCC1/BLIP-II"/>
    <property type="match status" value="2"/>
</dbReference>
<dbReference type="PANTHER" id="PTHR45982">
    <property type="entry name" value="REGULATOR OF CHROMOSOME CONDENSATION"/>
    <property type="match status" value="1"/>
</dbReference>
<dbReference type="Gene3D" id="2.130.10.30">
    <property type="entry name" value="Regulator of chromosome condensation 1/beta-lactamase-inhibitor protein II"/>
    <property type="match status" value="2"/>
</dbReference>
<comment type="caution">
    <text evidence="3">The sequence shown here is derived from an EMBL/GenBank/DDBJ whole genome shotgun (WGS) entry which is preliminary data.</text>
</comment>
<dbReference type="Proteomes" id="UP000265882">
    <property type="component" value="Unassembled WGS sequence"/>
</dbReference>